<gene>
    <name evidence="1" type="ORF">RJT34_15417</name>
</gene>
<comment type="caution">
    <text evidence="1">The sequence shown here is derived from an EMBL/GenBank/DDBJ whole genome shotgun (WGS) entry which is preliminary data.</text>
</comment>
<keyword evidence="2" id="KW-1185">Reference proteome</keyword>
<sequence>MLNPKLCMNEKVNLESKNGFSAIQKKPELLVWLVMLRISTAILVLRAVKDRESEDVEEISFEDDKSLVEDDRDRGIGVKSDRVWYPEEKVVVVVVVVVKDELVGLGFVSNLSSVGRRNVKTKSNTLSLSFEVVD</sequence>
<dbReference type="EMBL" id="JAYKXN010000004">
    <property type="protein sequence ID" value="KAK7292566.1"/>
    <property type="molecule type" value="Genomic_DNA"/>
</dbReference>
<proteinExistence type="predicted"/>
<accession>A0AAN9PBY9</accession>
<name>A0AAN9PBY9_CLITE</name>
<dbReference type="AlphaFoldDB" id="A0AAN9PBY9"/>
<evidence type="ECO:0000313" key="2">
    <source>
        <dbReference type="Proteomes" id="UP001359559"/>
    </source>
</evidence>
<reference evidence="1 2" key="1">
    <citation type="submission" date="2024-01" db="EMBL/GenBank/DDBJ databases">
        <title>The genomes of 5 underutilized Papilionoideae crops provide insights into root nodulation and disease resistance.</title>
        <authorList>
            <person name="Yuan L."/>
        </authorList>
    </citation>
    <scope>NUCLEOTIDE SEQUENCE [LARGE SCALE GENOMIC DNA]</scope>
    <source>
        <strain evidence="1">LY-2023</strain>
        <tissue evidence="1">Leaf</tissue>
    </source>
</reference>
<organism evidence="1 2">
    <name type="scientific">Clitoria ternatea</name>
    <name type="common">Butterfly pea</name>
    <dbReference type="NCBI Taxonomy" id="43366"/>
    <lineage>
        <taxon>Eukaryota</taxon>
        <taxon>Viridiplantae</taxon>
        <taxon>Streptophyta</taxon>
        <taxon>Embryophyta</taxon>
        <taxon>Tracheophyta</taxon>
        <taxon>Spermatophyta</taxon>
        <taxon>Magnoliopsida</taxon>
        <taxon>eudicotyledons</taxon>
        <taxon>Gunneridae</taxon>
        <taxon>Pentapetalae</taxon>
        <taxon>rosids</taxon>
        <taxon>fabids</taxon>
        <taxon>Fabales</taxon>
        <taxon>Fabaceae</taxon>
        <taxon>Papilionoideae</taxon>
        <taxon>50 kb inversion clade</taxon>
        <taxon>NPAAA clade</taxon>
        <taxon>indigoferoid/millettioid clade</taxon>
        <taxon>Phaseoleae</taxon>
        <taxon>Clitoria</taxon>
    </lineage>
</organism>
<evidence type="ECO:0000313" key="1">
    <source>
        <dbReference type="EMBL" id="KAK7292566.1"/>
    </source>
</evidence>
<protein>
    <submittedName>
        <fullName evidence="1">Uncharacterized protein</fullName>
    </submittedName>
</protein>
<dbReference type="Proteomes" id="UP001359559">
    <property type="component" value="Unassembled WGS sequence"/>
</dbReference>